<keyword evidence="2" id="KW-1185">Reference proteome</keyword>
<dbReference type="OrthoDB" id="884899at2"/>
<proteinExistence type="predicted"/>
<comment type="caution">
    <text evidence="1">The sequence shown here is derived from an EMBL/GenBank/DDBJ whole genome shotgun (WGS) entry which is preliminary data.</text>
</comment>
<dbReference type="Proteomes" id="UP000233387">
    <property type="component" value="Unassembled WGS sequence"/>
</dbReference>
<evidence type="ECO:0008006" key="3">
    <source>
        <dbReference type="Google" id="ProtNLM"/>
    </source>
</evidence>
<gene>
    <name evidence="1" type="ORF">Rain11_0598</name>
</gene>
<accession>A0A2N3IJ44</accession>
<protein>
    <recommendedName>
        <fullName evidence="3">DUF559 domain-containing protein</fullName>
    </recommendedName>
</protein>
<dbReference type="RefSeq" id="WP_101357857.1">
    <property type="nucleotide sequence ID" value="NZ_NKXO01000007.1"/>
</dbReference>
<dbReference type="EMBL" id="NKXO01000007">
    <property type="protein sequence ID" value="PKQ70370.1"/>
    <property type="molecule type" value="Genomic_DNA"/>
</dbReference>
<name>A0A2N3IJ44_9BACT</name>
<evidence type="ECO:0000313" key="1">
    <source>
        <dbReference type="EMBL" id="PKQ70370.1"/>
    </source>
</evidence>
<evidence type="ECO:0000313" key="2">
    <source>
        <dbReference type="Proteomes" id="UP000233387"/>
    </source>
</evidence>
<sequence>MLIAIIVGLLLVALFFSKNISEKKPSSASRSYPLVYVGNFSNPQLPEEAKNENKGKSEAYFQKYLQKYFPKQIYTDVALRIGENFYFPDFALINRKHNLFVDIEIDEPYGFRGKSIHTIGSDEPRNAFFVEKGWIVIRFAEEQVIREPLQCCGFIAQTLAKLVKDENLNEIAKNLPHLTLFPKMWNSREAQKMFENRYRDTYLNELN</sequence>
<reference evidence="1 2" key="1">
    <citation type="submission" date="2017-06" db="EMBL/GenBank/DDBJ databases">
        <title>Raineya orbicola gen. nov., sp. nov. a slightly thermophilic bacterium of the phylum Bacteroidetes and the description of Raineyaceae fam. nov.</title>
        <authorList>
            <person name="Albuquerque L."/>
            <person name="Polonia A.R.M."/>
            <person name="Barroso C."/>
            <person name="Froufe H.J.C."/>
            <person name="Lage O."/>
            <person name="Lobo-Da-Cunha A."/>
            <person name="Egas C."/>
            <person name="Da Costa M.S."/>
        </authorList>
    </citation>
    <scope>NUCLEOTIDE SEQUENCE [LARGE SCALE GENOMIC DNA]</scope>
    <source>
        <strain evidence="1 2">SPSPC-11</strain>
    </source>
</reference>
<dbReference type="AlphaFoldDB" id="A0A2N3IJ44"/>
<organism evidence="1 2">
    <name type="scientific">Raineya orbicola</name>
    <dbReference type="NCBI Taxonomy" id="2016530"/>
    <lineage>
        <taxon>Bacteria</taxon>
        <taxon>Pseudomonadati</taxon>
        <taxon>Bacteroidota</taxon>
        <taxon>Cytophagia</taxon>
        <taxon>Cytophagales</taxon>
        <taxon>Raineyaceae</taxon>
        <taxon>Raineya</taxon>
    </lineage>
</organism>